<sequence length="306" mass="37861">MYYRRQKKQQNILAVHFYHENLIQQYFSVWVHIFDEVKKMQAVKEHCDFLARRCVLRRAFTHWKHYMLIASEEVHLLNLAQDHYRLHLMDVGFHALKKNVFLIHTSQKREEQASHQYQIWLLRRFWTLWQYHLEQKEEERLGSLIMAAHSHCRLLLLQKYFSAWFQYIRQHKFKKVLVTTAESHYAKCLLPRCFHAWRTCAYLHQKDRKMEDQAIEFHRSCVQRRVLSTWCEKLSHQKETRLAERMAILQYNWRLLEQYWSSWKRRLTAVQAEHDLDVLASEHCWRRQLMHVLHAWKEYVQEMKAE</sequence>
<gene>
    <name evidence="1" type="ORF">SPARVUS_LOCUS10848558</name>
</gene>
<keyword evidence="2" id="KW-1185">Reference proteome</keyword>
<proteinExistence type="predicted"/>
<reference evidence="1" key="1">
    <citation type="submission" date="2023-05" db="EMBL/GenBank/DDBJ databases">
        <authorList>
            <person name="Stuckert A."/>
        </authorList>
    </citation>
    <scope>NUCLEOTIDE SEQUENCE</scope>
</reference>
<evidence type="ECO:0008006" key="3">
    <source>
        <dbReference type="Google" id="ProtNLM"/>
    </source>
</evidence>
<name>A0ABN9EWF9_9NEOB</name>
<accession>A0ABN9EWF9</accession>
<evidence type="ECO:0000313" key="2">
    <source>
        <dbReference type="Proteomes" id="UP001162483"/>
    </source>
</evidence>
<feature type="non-terminal residue" evidence="1">
    <location>
        <position position="306"/>
    </location>
</feature>
<dbReference type="EMBL" id="CATNWA010016030">
    <property type="protein sequence ID" value="CAI9589145.1"/>
    <property type="molecule type" value="Genomic_DNA"/>
</dbReference>
<organism evidence="1 2">
    <name type="scientific">Staurois parvus</name>
    <dbReference type="NCBI Taxonomy" id="386267"/>
    <lineage>
        <taxon>Eukaryota</taxon>
        <taxon>Metazoa</taxon>
        <taxon>Chordata</taxon>
        <taxon>Craniata</taxon>
        <taxon>Vertebrata</taxon>
        <taxon>Euteleostomi</taxon>
        <taxon>Amphibia</taxon>
        <taxon>Batrachia</taxon>
        <taxon>Anura</taxon>
        <taxon>Neobatrachia</taxon>
        <taxon>Ranoidea</taxon>
        <taxon>Ranidae</taxon>
        <taxon>Staurois</taxon>
    </lineage>
</organism>
<dbReference type="InterPro" id="IPR052270">
    <property type="entry name" value="CACF_protein"/>
</dbReference>
<protein>
    <recommendedName>
        <fullName evidence="3">SFI1</fullName>
    </recommendedName>
</protein>
<comment type="caution">
    <text evidence="1">The sequence shown here is derived from an EMBL/GenBank/DDBJ whole genome shotgun (WGS) entry which is preliminary data.</text>
</comment>
<evidence type="ECO:0000313" key="1">
    <source>
        <dbReference type="EMBL" id="CAI9589145.1"/>
    </source>
</evidence>
<dbReference type="PANTHER" id="PTHR22028">
    <property type="entry name" value="SFI1 SPINDLE BODY DOMAIN-CONTAINING PROTEIN-RELATED"/>
    <property type="match status" value="1"/>
</dbReference>
<dbReference type="Proteomes" id="UP001162483">
    <property type="component" value="Unassembled WGS sequence"/>
</dbReference>
<dbReference type="PANTHER" id="PTHR22028:SF4">
    <property type="entry name" value="PROTEIN SFI1 HOMOLOG"/>
    <property type="match status" value="1"/>
</dbReference>